<keyword evidence="4" id="KW-1185">Reference proteome</keyword>
<gene>
    <name evidence="3" type="ORF">PAXRUDRAFT_828332</name>
</gene>
<dbReference type="GO" id="GO:0016279">
    <property type="term" value="F:protein-lysine N-methyltransferase activity"/>
    <property type="evidence" value="ECO:0007669"/>
    <property type="project" value="TreeGrafter"/>
</dbReference>
<dbReference type="InterPro" id="IPR001214">
    <property type="entry name" value="SET_dom"/>
</dbReference>
<dbReference type="Gene3D" id="3.90.1410.10">
    <property type="entry name" value="set domain protein methyltransferase, domain 1"/>
    <property type="match status" value="1"/>
</dbReference>
<accession>A0A0D0DAD6</accession>
<reference evidence="3 4" key="1">
    <citation type="submission" date="2014-04" db="EMBL/GenBank/DDBJ databases">
        <authorList>
            <consortium name="DOE Joint Genome Institute"/>
            <person name="Kuo A."/>
            <person name="Kohler A."/>
            <person name="Jargeat P."/>
            <person name="Nagy L.G."/>
            <person name="Floudas D."/>
            <person name="Copeland A."/>
            <person name="Barry K.W."/>
            <person name="Cichocki N."/>
            <person name="Veneault-Fourrey C."/>
            <person name="LaButti K."/>
            <person name="Lindquist E.A."/>
            <person name="Lipzen A."/>
            <person name="Lundell T."/>
            <person name="Morin E."/>
            <person name="Murat C."/>
            <person name="Sun H."/>
            <person name="Tunlid A."/>
            <person name="Henrissat B."/>
            <person name="Grigoriev I.V."/>
            <person name="Hibbett D.S."/>
            <person name="Martin F."/>
            <person name="Nordberg H.P."/>
            <person name="Cantor M.N."/>
            <person name="Hua S.X."/>
        </authorList>
    </citation>
    <scope>NUCLEOTIDE SEQUENCE [LARGE SCALE GENOMIC DNA]</scope>
    <source>
        <strain evidence="3 4">Ve08.2h10</strain>
    </source>
</reference>
<dbReference type="Proteomes" id="UP000054538">
    <property type="component" value="Unassembled WGS sequence"/>
</dbReference>
<feature type="domain" description="SET" evidence="2">
    <location>
        <begin position="26"/>
        <end position="323"/>
    </location>
</feature>
<evidence type="ECO:0000259" key="2">
    <source>
        <dbReference type="PROSITE" id="PS50280"/>
    </source>
</evidence>
<evidence type="ECO:0000313" key="4">
    <source>
        <dbReference type="Proteomes" id="UP000054538"/>
    </source>
</evidence>
<dbReference type="PROSITE" id="PS50280">
    <property type="entry name" value="SET"/>
    <property type="match status" value="1"/>
</dbReference>
<reference evidence="4" key="2">
    <citation type="submission" date="2015-01" db="EMBL/GenBank/DDBJ databases">
        <title>Evolutionary Origins and Diversification of the Mycorrhizal Mutualists.</title>
        <authorList>
            <consortium name="DOE Joint Genome Institute"/>
            <consortium name="Mycorrhizal Genomics Consortium"/>
            <person name="Kohler A."/>
            <person name="Kuo A."/>
            <person name="Nagy L.G."/>
            <person name="Floudas D."/>
            <person name="Copeland A."/>
            <person name="Barry K.W."/>
            <person name="Cichocki N."/>
            <person name="Veneault-Fourrey C."/>
            <person name="LaButti K."/>
            <person name="Lindquist E.A."/>
            <person name="Lipzen A."/>
            <person name="Lundell T."/>
            <person name="Morin E."/>
            <person name="Murat C."/>
            <person name="Riley R."/>
            <person name="Ohm R."/>
            <person name="Sun H."/>
            <person name="Tunlid A."/>
            <person name="Henrissat B."/>
            <person name="Grigoriev I.V."/>
            <person name="Hibbett D.S."/>
            <person name="Martin F."/>
        </authorList>
    </citation>
    <scope>NUCLEOTIDE SEQUENCE [LARGE SCALE GENOMIC DNA]</scope>
    <source>
        <strain evidence="4">Ve08.2h10</strain>
    </source>
</reference>
<dbReference type="OrthoDB" id="341421at2759"/>
<feature type="compositionally biased region" description="Acidic residues" evidence="1">
    <location>
        <begin position="263"/>
        <end position="275"/>
    </location>
</feature>
<proteinExistence type="predicted"/>
<protein>
    <recommendedName>
        <fullName evidence="2">SET domain-containing protein</fullName>
    </recommendedName>
</protein>
<organism evidence="3 4">
    <name type="scientific">Paxillus rubicundulus Ve08.2h10</name>
    <dbReference type="NCBI Taxonomy" id="930991"/>
    <lineage>
        <taxon>Eukaryota</taxon>
        <taxon>Fungi</taxon>
        <taxon>Dikarya</taxon>
        <taxon>Basidiomycota</taxon>
        <taxon>Agaricomycotina</taxon>
        <taxon>Agaricomycetes</taxon>
        <taxon>Agaricomycetidae</taxon>
        <taxon>Boletales</taxon>
        <taxon>Paxilineae</taxon>
        <taxon>Paxillaceae</taxon>
        <taxon>Paxillus</taxon>
    </lineage>
</organism>
<dbReference type="AlphaFoldDB" id="A0A0D0DAD6"/>
<name>A0A0D0DAD6_9AGAM</name>
<dbReference type="PANTHER" id="PTHR13271">
    <property type="entry name" value="UNCHARACTERIZED PUTATIVE METHYLTRANSFERASE"/>
    <property type="match status" value="1"/>
</dbReference>
<evidence type="ECO:0000313" key="3">
    <source>
        <dbReference type="EMBL" id="KIK94087.1"/>
    </source>
</evidence>
<dbReference type="SUPFAM" id="SSF82199">
    <property type="entry name" value="SET domain"/>
    <property type="match status" value="1"/>
</dbReference>
<dbReference type="EMBL" id="KN825130">
    <property type="protein sequence ID" value="KIK94087.1"/>
    <property type="molecule type" value="Genomic_DNA"/>
</dbReference>
<dbReference type="InterPro" id="IPR050600">
    <property type="entry name" value="SETD3_SETD6_MTase"/>
</dbReference>
<dbReference type="InterPro" id="IPR046341">
    <property type="entry name" value="SET_dom_sf"/>
</dbReference>
<dbReference type="STRING" id="930991.A0A0D0DAD6"/>
<sequence>MSTFGDVEIDAFVAWFTTNGGCVDTQAMAITQIPDSGRGAIALCDIPIGHTLFTLPRALTLSTRTSPLPVLFGLGAWRVHRLHRGWVGLILCIMWEDAWAHERVADSDGADDTDTDTSTNAKWAPYIRTLPSTFDTPMFWSAEELGELEGTAVMDKIGRDDAERAYWENVVPAIKTSPVLFPPSHHDKWYTLDAYHCAGSRILSRSFTVSRWTDNGEGEGEDDHEGEDIQAESGANTVTSLGSAMEIDNPQQPSHEDAISVSDSEDEDDEGEDPSDVAMVPMADLLNARWGSENAKLFYEPLVLRMTTTKEIKQGEQIFNTYGDPPNSDLLRRYGHVDLVRLDAASSDSACGKNEDVKMSDDDAGTEVIDVKSTGNPSDVVEIRADLVVEVVRGFRSGSKKQDTGERIEWWLDESEDDTFVLPTLIPKNSDSLPPALISLVRLLLLPTPDFTSARSKGKLPKGKLKKGDTKDNEETFKVLDEVLKRRERMYAGGSVEVCIFLPLSW</sequence>
<dbReference type="PANTHER" id="PTHR13271:SF152">
    <property type="entry name" value="UBIQUITIN-LIKE DOMAIN-CONTAINING PROTEIN"/>
    <property type="match status" value="1"/>
</dbReference>
<evidence type="ECO:0000256" key="1">
    <source>
        <dbReference type="SAM" id="MobiDB-lite"/>
    </source>
</evidence>
<feature type="region of interest" description="Disordered" evidence="1">
    <location>
        <begin position="245"/>
        <end position="276"/>
    </location>
</feature>
<dbReference type="InParanoid" id="A0A0D0DAD6"/>
<dbReference type="HOGENOM" id="CLU_017135_0_0_1"/>